<feature type="region of interest" description="Disordered" evidence="8">
    <location>
        <begin position="461"/>
        <end position="481"/>
    </location>
</feature>
<sequence>MASANSLRSLMRPSIPVAPRLYPIISSSFSTTTALSAVTGRAPKSSVVTSTKMKKNFKKGGGSTSAPMKKPNPGERKAFRKRIQLSNNSALAVEGIEVLKADTLAQGSSAGKMFSVPDEIIDQLRTLEAFKATQAWNLFRKPHFLARKEAVELGSRLENAAKKKEAEKIVLTGSKLSGKSLAVLQAISYALLNKWVVINIPEAQDLTNGNTDYAQIPNTEPAVYSQPVYVLRLLQTIYKANKAVLESLKVEKDWSLTGLQKGNSLAELILTCKESEFAWTTFNALWTELTLPGRPPVLFSLDGLSHISKLSQYRDPAFNLIHSHDLALVRTFVDALSGKTKLPNGGAVIASTSGNNMQFHPSQELVLAQLEAGQSGKPIPKPDPYEKNYDERVYESLKNTSVLRIEGINHDDTKTLMGYWAASGLLRNVVNNHTIREKWALAGNGNVGEMERLNDSIKLHGTTSHAFSPNPFPKRQEDLQS</sequence>
<evidence type="ECO:0000256" key="5">
    <source>
        <dbReference type="ARBA" id="ARBA00023128"/>
    </source>
</evidence>
<comment type="caution">
    <text evidence="9">The sequence shown here is derived from an EMBL/GenBank/DDBJ whole genome shotgun (WGS) entry which is preliminary data.</text>
</comment>
<evidence type="ECO:0000256" key="6">
    <source>
        <dbReference type="ARBA" id="ARBA00023274"/>
    </source>
</evidence>
<dbReference type="Pfam" id="PF10236">
    <property type="entry name" value="DAP3"/>
    <property type="match status" value="1"/>
</dbReference>
<dbReference type="GO" id="GO:0005763">
    <property type="term" value="C:mitochondrial small ribosomal subunit"/>
    <property type="evidence" value="ECO:0007669"/>
    <property type="project" value="InterPro"/>
</dbReference>
<name>A0A8H7NA77_BIOOC</name>
<comment type="similarity">
    <text evidence="2">Belongs to the mitochondrion-specific ribosomal protein mS29 family.</text>
</comment>
<evidence type="ECO:0000256" key="1">
    <source>
        <dbReference type="ARBA" id="ARBA00004173"/>
    </source>
</evidence>
<keyword evidence="6" id="KW-0687">Ribonucleoprotein</keyword>
<keyword evidence="3" id="KW-0809">Transit peptide</keyword>
<keyword evidence="4" id="KW-0689">Ribosomal protein</keyword>
<dbReference type="Proteomes" id="UP000616885">
    <property type="component" value="Unassembled WGS sequence"/>
</dbReference>
<dbReference type="PANTHER" id="PTHR12810">
    <property type="entry name" value="MITOCHONDRIAL 28S RIBOSOMAL PROTEIN S29"/>
    <property type="match status" value="1"/>
</dbReference>
<evidence type="ECO:0000256" key="8">
    <source>
        <dbReference type="SAM" id="MobiDB-lite"/>
    </source>
</evidence>
<evidence type="ECO:0000313" key="9">
    <source>
        <dbReference type="EMBL" id="KAF9751903.1"/>
    </source>
</evidence>
<reference evidence="9" key="1">
    <citation type="submission" date="2020-10" db="EMBL/GenBank/DDBJ databases">
        <title>High-Quality Genome Resource of Clonostachys rosea strain S41 by Oxford Nanopore Long-Read Sequencing.</title>
        <authorList>
            <person name="Wang H."/>
        </authorList>
    </citation>
    <scope>NUCLEOTIDE SEQUENCE</scope>
    <source>
        <strain evidence="9">S41</strain>
    </source>
</reference>
<dbReference type="InterPro" id="IPR019368">
    <property type="entry name" value="Ribosomal_mS29"/>
</dbReference>
<proteinExistence type="inferred from homology"/>
<keyword evidence="5" id="KW-0496">Mitochondrion</keyword>
<dbReference type="GO" id="GO:0032543">
    <property type="term" value="P:mitochondrial translation"/>
    <property type="evidence" value="ECO:0007669"/>
    <property type="project" value="InterPro"/>
</dbReference>
<evidence type="ECO:0000256" key="3">
    <source>
        <dbReference type="ARBA" id="ARBA00022946"/>
    </source>
</evidence>
<gene>
    <name evidence="9" type="ORF">IM811_013697</name>
</gene>
<dbReference type="GO" id="GO:0003735">
    <property type="term" value="F:structural constituent of ribosome"/>
    <property type="evidence" value="ECO:0007669"/>
    <property type="project" value="TreeGrafter"/>
</dbReference>
<evidence type="ECO:0000256" key="4">
    <source>
        <dbReference type="ARBA" id="ARBA00022980"/>
    </source>
</evidence>
<accession>A0A8H7NA77</accession>
<dbReference type="EMBL" id="JADCTT010000005">
    <property type="protein sequence ID" value="KAF9751903.1"/>
    <property type="molecule type" value="Genomic_DNA"/>
</dbReference>
<evidence type="ECO:0000256" key="7">
    <source>
        <dbReference type="ARBA" id="ARBA00035140"/>
    </source>
</evidence>
<evidence type="ECO:0000256" key="2">
    <source>
        <dbReference type="ARBA" id="ARBA00009863"/>
    </source>
</evidence>
<organism evidence="9 10">
    <name type="scientific">Bionectria ochroleuca</name>
    <name type="common">Gliocladium roseum</name>
    <dbReference type="NCBI Taxonomy" id="29856"/>
    <lineage>
        <taxon>Eukaryota</taxon>
        <taxon>Fungi</taxon>
        <taxon>Dikarya</taxon>
        <taxon>Ascomycota</taxon>
        <taxon>Pezizomycotina</taxon>
        <taxon>Sordariomycetes</taxon>
        <taxon>Hypocreomycetidae</taxon>
        <taxon>Hypocreales</taxon>
        <taxon>Bionectriaceae</taxon>
        <taxon>Clonostachys</taxon>
    </lineage>
</organism>
<feature type="region of interest" description="Disordered" evidence="8">
    <location>
        <begin position="55"/>
        <end position="74"/>
    </location>
</feature>
<dbReference type="PANTHER" id="PTHR12810:SF0">
    <property type="entry name" value="SMALL RIBOSOMAL SUBUNIT PROTEIN MS29"/>
    <property type="match status" value="1"/>
</dbReference>
<dbReference type="AlphaFoldDB" id="A0A8H7NA77"/>
<comment type="subcellular location">
    <subcellularLocation>
        <location evidence="1">Mitochondrion</location>
    </subcellularLocation>
</comment>
<evidence type="ECO:0000313" key="10">
    <source>
        <dbReference type="Proteomes" id="UP000616885"/>
    </source>
</evidence>
<dbReference type="InterPro" id="IPR017082">
    <property type="entry name" value="Ribosomal_mS29_fun"/>
</dbReference>
<protein>
    <recommendedName>
        <fullName evidence="7">Small ribosomal subunit protein mS29</fullName>
    </recommendedName>
</protein>
<dbReference type="PIRSF" id="PIRSF036996">
    <property type="entry name" value="RSM23"/>
    <property type="match status" value="1"/>
</dbReference>